<evidence type="ECO:0000259" key="5">
    <source>
        <dbReference type="PROSITE" id="PS52004"/>
    </source>
</evidence>
<feature type="domain" description="Carrier" evidence="4">
    <location>
        <begin position="1777"/>
        <end position="1862"/>
    </location>
</feature>
<evidence type="ECO:0000256" key="2">
    <source>
        <dbReference type="ARBA" id="ARBA00022553"/>
    </source>
</evidence>
<keyword evidence="1" id="KW-0596">Phosphopantetheine</keyword>
<dbReference type="PROSITE" id="PS00606">
    <property type="entry name" value="KS3_1"/>
    <property type="match status" value="1"/>
</dbReference>
<dbReference type="STRING" id="742767.HMPREF9456_03084"/>
<dbReference type="HOGENOM" id="CLU_000022_30_1_10"/>
<reference evidence="6 7" key="1">
    <citation type="submission" date="2011-04" db="EMBL/GenBank/DDBJ databases">
        <title>The Genome Sequence of Dysgonomonas mossii DSM 22836.</title>
        <authorList>
            <consortium name="The Broad Institute Genome Sequencing Platform"/>
            <person name="Earl A."/>
            <person name="Ward D."/>
            <person name="Feldgarden M."/>
            <person name="Gevers D."/>
            <person name="Pudlo N."/>
            <person name="Martens E."/>
            <person name="Allen-Vercoe E."/>
            <person name="Young S.K."/>
            <person name="Zeng Q."/>
            <person name="Gargeya S."/>
            <person name="Fitzgerald M."/>
            <person name="Haas B."/>
            <person name="Abouelleil A."/>
            <person name="Alvarado L."/>
            <person name="Arachchi H.M."/>
            <person name="Berlin A."/>
            <person name="Brown A."/>
            <person name="Chapman S.B."/>
            <person name="Chen Z."/>
            <person name="Dunbar C."/>
            <person name="Freedman E."/>
            <person name="Gearin G."/>
            <person name="Gellesch M."/>
            <person name="Goldberg J."/>
            <person name="Griggs A."/>
            <person name="Gujja S."/>
            <person name="Heiman D."/>
            <person name="Howarth C."/>
            <person name="Larson L."/>
            <person name="Lui A."/>
            <person name="MacDonald P.J.P."/>
            <person name="Mehta T."/>
            <person name="Montmayeur A."/>
            <person name="Murphy C."/>
            <person name="Neiman D."/>
            <person name="Pearson M."/>
            <person name="Priest M."/>
            <person name="Roberts A."/>
            <person name="Saif S."/>
            <person name="Shea T."/>
            <person name="Shenoy N."/>
            <person name="Sisk P."/>
            <person name="Stolte C."/>
            <person name="Sykes S."/>
            <person name="Yandava C."/>
            <person name="Wortman J."/>
            <person name="Nusbaum C."/>
            <person name="Birren B."/>
        </authorList>
    </citation>
    <scope>NUCLEOTIDE SEQUENCE [LARGE SCALE GENOMIC DNA]</scope>
    <source>
        <strain evidence="6 7">DSM 22836</strain>
    </source>
</reference>
<dbReference type="Pfam" id="PF08659">
    <property type="entry name" value="KR"/>
    <property type="match status" value="1"/>
</dbReference>
<name>F8X4C5_9BACT</name>
<protein>
    <recommendedName>
        <fullName evidence="8">Carrier domain-containing protein</fullName>
    </recommendedName>
</protein>
<organism evidence="6 7">
    <name type="scientific">Dysgonomonas mossii DSM 22836</name>
    <dbReference type="NCBI Taxonomy" id="742767"/>
    <lineage>
        <taxon>Bacteria</taxon>
        <taxon>Pseudomonadati</taxon>
        <taxon>Bacteroidota</taxon>
        <taxon>Bacteroidia</taxon>
        <taxon>Bacteroidales</taxon>
        <taxon>Dysgonomonadaceae</taxon>
        <taxon>Dysgonomonas</taxon>
    </lineage>
</organism>
<dbReference type="InterPro" id="IPR036736">
    <property type="entry name" value="ACP-like_sf"/>
</dbReference>
<dbReference type="Pfam" id="PF03060">
    <property type="entry name" value="NMO"/>
    <property type="match status" value="1"/>
</dbReference>
<feature type="domain" description="Carrier" evidence="4">
    <location>
        <begin position="1665"/>
        <end position="1750"/>
    </location>
</feature>
<dbReference type="InterPro" id="IPR020841">
    <property type="entry name" value="PKS_Beta-ketoAc_synthase_dom"/>
</dbReference>
<dbReference type="SUPFAM" id="SSF52151">
    <property type="entry name" value="FabD/lysophospholipase-like"/>
    <property type="match status" value="1"/>
</dbReference>
<dbReference type="InterPro" id="IPR050091">
    <property type="entry name" value="PKS_NRPS_Biosynth_Enz"/>
</dbReference>
<evidence type="ECO:0000313" key="6">
    <source>
        <dbReference type="EMBL" id="EGK05171.1"/>
    </source>
</evidence>
<evidence type="ECO:0000259" key="4">
    <source>
        <dbReference type="PROSITE" id="PS50075"/>
    </source>
</evidence>
<dbReference type="Proteomes" id="UP000006420">
    <property type="component" value="Unassembled WGS sequence"/>
</dbReference>
<dbReference type="InterPro" id="IPR016039">
    <property type="entry name" value="Thiolase-like"/>
</dbReference>
<dbReference type="InterPro" id="IPR057326">
    <property type="entry name" value="KR_dom"/>
</dbReference>
<dbReference type="PROSITE" id="PS50075">
    <property type="entry name" value="CARRIER"/>
    <property type="match status" value="2"/>
</dbReference>
<dbReference type="eggNOG" id="COG1028">
    <property type="taxonomic scope" value="Bacteria"/>
</dbReference>
<dbReference type="SUPFAM" id="SSF51412">
    <property type="entry name" value="Inosine monophosphate dehydrogenase (IMPDH)"/>
    <property type="match status" value="2"/>
</dbReference>
<gene>
    <name evidence="6" type="ORF">HMPREF9456_03084</name>
</gene>
<evidence type="ECO:0000313" key="7">
    <source>
        <dbReference type="Proteomes" id="UP000006420"/>
    </source>
</evidence>
<dbReference type="InterPro" id="IPR018201">
    <property type="entry name" value="Ketoacyl_synth_AS"/>
</dbReference>
<dbReference type="eggNOG" id="COG2070">
    <property type="taxonomic scope" value="Bacteria"/>
</dbReference>
<dbReference type="OrthoDB" id="9808669at2"/>
<dbReference type="InterPro" id="IPR009081">
    <property type="entry name" value="PP-bd_ACP"/>
</dbReference>
<dbReference type="PANTHER" id="PTHR43775:SF51">
    <property type="entry name" value="INACTIVE PHENOLPHTHIOCEROL SYNTHESIS POLYKETIDE SYNTHASE TYPE I PKS1-RELATED"/>
    <property type="match status" value="1"/>
</dbReference>
<keyword evidence="7" id="KW-1185">Reference proteome</keyword>
<evidence type="ECO:0008006" key="8">
    <source>
        <dbReference type="Google" id="ProtNLM"/>
    </source>
</evidence>
<keyword evidence="2" id="KW-0597">Phosphoprotein</keyword>
<dbReference type="SUPFAM" id="SSF51735">
    <property type="entry name" value="NAD(P)-binding Rossmann-fold domains"/>
    <property type="match status" value="1"/>
</dbReference>
<accession>F8X4C5</accession>
<dbReference type="Gene3D" id="3.40.47.10">
    <property type="match status" value="1"/>
</dbReference>
<dbReference type="SUPFAM" id="SSF55048">
    <property type="entry name" value="Probable ACP-binding domain of malonyl-CoA ACP transacylase"/>
    <property type="match status" value="1"/>
</dbReference>
<dbReference type="SMART" id="SM00827">
    <property type="entry name" value="PKS_AT"/>
    <property type="match status" value="1"/>
</dbReference>
<dbReference type="InterPro" id="IPR016035">
    <property type="entry name" value="Acyl_Trfase/lysoPLipase"/>
</dbReference>
<dbReference type="RefSeq" id="WP_006844449.1">
    <property type="nucleotide sequence ID" value="NZ_AQWJ01000007.1"/>
</dbReference>
<sequence>MQHYKELLIVSPFEIPNPVLALETIKTGAYPVLHLGRNLQKAQESLDIMSESTTESFGVCFVDETSLKLDLPPNVTRVIFPAGMNISVSENIEKLCQVDSLDEAARVVDSGISNIIVKGNEGTGKVSAQSSFILFQSIADKYLNKGINIYIQGGVGIHTSAACLALGAKGVIMDSQISLFPECGLTKDQKNIFSKLSGSETTVIDNFRILLRKNSPKLPVNTKYLDVIPLLGGLDINKNILPIGQDISLSIDFVEKYKNLNTFVSSFYEAIYGHIQQAKRLQTIKSDSKLAKSLGIKYPIAQGPMARVSDVPEFACNIADAGALPFIAMSMTTGDAARNLIAESSRLLNDKVWGVGLLGFIPTKQREEQTKYILEYRPPVVLIAGGSPALAKPFEKEGIKAFIHVPSQILLDIFLKEGAKNFVFEGRESGGHIGPLSSFILWERQIYRLLKEDNLSAFSVFFAGGIHNAFSSAFVSIMSATLDAKGAKIGVLMGSSYLYTKEAVETKAILPEFQKLAIEENDTVILQAAPGQETQSLKSPFTEYFGKEKEKLQQQNLDSKEIWIRLEELNLGRSRIATKGIERIGTDLVKLNDEEQKEKGLYMIGQIAALNQKEITLDELHKHVAVDNNELLSQLPDIALPTSNTQPLDIAIVGISGIFPDAHNIEEYWRNIVLGKNCITEVPDSRWNKDLYYDPNSTDTDKVVSKWGGFIPSIDFDPLEFGMTPQSLASIEPTQLLSLLVAKQALTDAGYENLSEIDLENTSVIFGAEGATELAASYGFRGYAKQVFGELPDILKNSLPRLNEDSFAGVLSNVISGRIANRLNLGGRNYTVDAACASSLAALDLGCQELFSKRSDMVLLGGADLHNGINDFLMFSCTHALSRKGYSASFDADSDGIALGEGIGVIVLKRLADAERDGNKIYAVIKGMGGSSDGKSLGMTAPNRNGQIKALQRAYQNAGILPSQVEMIEAHGTGTVVGDRTELRALTDMFLESGAVKGQTLLGSVKTQIGHAKCAAGIAGVIKTALSIYYKVQPPTLHLNKPNPYYDKDSSPFVFNSHSGYWDSEKRIAGVSAFGFGGTNFHVVMENHKSEEDHNSSLPLWPSELFVFRGDSLKEAKQQLQKVKELLSYNNTINIKNIAYSLALHSQKEVQLSIIASDCIELQNRIDTALLEKEEYGIYLKKVKEGKVAFMFSGQGSQRVNMARDMFVAFPAMRRLLTKHKEYEKILFPYSAFDEETRKEQEKVITDTQNAQPLLGIVDFAFAEFLKSLGVVPDMVAGHSYGELPALCFAGAFDAEELVPLSRKRALSILDAIEEDKGKMIAVSLSETEIIALLDGEKDVWAVNLNSPKQIVLAGSTKGINSFMRKLSNKNIAYKELNVACAFHSPLLHKSRDLYGDVLQKVDFKTLRLPVWSNTTAEPYPIETQEIKNRLAEHLIKPVHFTRQVENMYNEGTRIFIEVGPGRVLTGLVQSILGDKVSAFETENKSFNGVTFILHTIAKYLSTGKSVDVEKLFENRNTSIVNIDEPEQYKKSPIVWHINGHNAIPSDGRMPSTGAYPITQPIMNLKNMVNNPNNNQSSGLSSSDQVILEYLDSMRMMMQSQRDVMLGYLGYTPSSNISTPTRIIPVQQVQVLPVSTVSQQVEQIQQPVAINASMPKSAERSTQVLSIDDIKGLLLETVSEKTGYPIEMLGLDLDLEADMSIDSIKRMEIIGALREKLNISGSMEDAEDTVEKLASVKTLNGLIDWIKELANSSISQTQGAIVPDVVHSVAITPTQAITIDDIRALLLETVSEKTGYPADMLGLDLDLEADLSIDSIKRMEIIGSLREKLNISGSIEDADDTIEKLASVKTLNGLIDWIKELANGVENKDSIPQSQTGQTIQVEQITVKDNKTIADELIRMSFELEETTLNSENNKIQGKRFALTDDNGEYAQKVKIAMEANGAIVDLIQGDENLSQYDGLVILNSSVSPRKYSIKEVFSMIKNVDIARIKWVYTFSDVLGNIKSTEGVSKLKEIQGFPGLIKSLAHEFPTITFRAIVSHSIFESDSLSQIVVDELLTQDDTYTEIIYKDNKRYFVNSKPVTLIENGSSHLSLDKDAVIVVFGGAQGITPELISELSKEYPCNYILVGRSDTPTKEFDKYKSLDSKDKIRKYLITEENLKSPGEIEKKVQKIFKTNQINENVAKIEQNGAKVTYISLDIKNEGALRGFIKKTYDTYNRIDGIFHAAGLLDDKLFIHKTFESFDKVYSTKVIPLHVLLDELRSDLKLFVMFSSVASSYGNKGQSDYASANSVFDYIAPILNDKVEARILTINWGPWKGTGMVNDTLEAEFMKRGVSLIPLRKGAEYFVNELKYGKENHILVMGGSEDVKSFLNN</sequence>
<dbReference type="InterPro" id="IPR014030">
    <property type="entry name" value="Ketoacyl_synth_N"/>
</dbReference>
<dbReference type="Pfam" id="PF02801">
    <property type="entry name" value="Ketoacyl-synt_C"/>
    <property type="match status" value="1"/>
</dbReference>
<dbReference type="Gene3D" id="3.40.50.720">
    <property type="entry name" value="NAD(P)-binding Rossmann-like Domain"/>
    <property type="match status" value="1"/>
</dbReference>
<dbReference type="InterPro" id="IPR014031">
    <property type="entry name" value="Ketoacyl_synth_C"/>
</dbReference>
<dbReference type="Gene3D" id="3.40.366.10">
    <property type="entry name" value="Malonyl-Coenzyme A Acyl Carrier Protein, domain 2"/>
    <property type="match status" value="1"/>
</dbReference>
<dbReference type="InterPro" id="IPR036291">
    <property type="entry name" value="NAD(P)-bd_dom_sf"/>
</dbReference>
<dbReference type="GO" id="GO:0004315">
    <property type="term" value="F:3-oxoacyl-[acyl-carrier-protein] synthase activity"/>
    <property type="evidence" value="ECO:0007669"/>
    <property type="project" value="InterPro"/>
</dbReference>
<dbReference type="Gene3D" id="3.30.70.250">
    <property type="entry name" value="Malonyl-CoA ACP transacylase, ACP-binding"/>
    <property type="match status" value="1"/>
</dbReference>
<dbReference type="Pfam" id="PF00698">
    <property type="entry name" value="Acyl_transf_1"/>
    <property type="match status" value="1"/>
</dbReference>
<dbReference type="CDD" id="cd00833">
    <property type="entry name" value="PKS"/>
    <property type="match status" value="1"/>
</dbReference>
<dbReference type="eggNOG" id="COG3321">
    <property type="taxonomic scope" value="Bacteria"/>
</dbReference>
<dbReference type="InterPro" id="IPR013785">
    <property type="entry name" value="Aldolase_TIM"/>
</dbReference>
<evidence type="ECO:0000256" key="1">
    <source>
        <dbReference type="ARBA" id="ARBA00022450"/>
    </source>
</evidence>
<dbReference type="PROSITE" id="PS52004">
    <property type="entry name" value="KS3_2"/>
    <property type="match status" value="1"/>
</dbReference>
<dbReference type="Pfam" id="PF00109">
    <property type="entry name" value="ketoacyl-synt"/>
    <property type="match status" value="1"/>
</dbReference>
<dbReference type="SMART" id="SM00822">
    <property type="entry name" value="PKS_KR"/>
    <property type="match status" value="1"/>
</dbReference>
<dbReference type="Pfam" id="PF16197">
    <property type="entry name" value="KAsynt_C_assoc"/>
    <property type="match status" value="1"/>
</dbReference>
<evidence type="ECO:0000256" key="3">
    <source>
        <dbReference type="ARBA" id="ARBA00022679"/>
    </source>
</evidence>
<dbReference type="InterPro" id="IPR013968">
    <property type="entry name" value="PKS_KR"/>
</dbReference>
<dbReference type="CDD" id="cd08953">
    <property type="entry name" value="KR_2_SDR_x"/>
    <property type="match status" value="1"/>
</dbReference>
<dbReference type="EMBL" id="ADLW01000018">
    <property type="protein sequence ID" value="EGK05171.1"/>
    <property type="molecule type" value="Genomic_DNA"/>
</dbReference>
<dbReference type="InterPro" id="IPR001227">
    <property type="entry name" value="Ac_transferase_dom_sf"/>
</dbReference>
<dbReference type="InterPro" id="IPR016036">
    <property type="entry name" value="Malonyl_transacylase_ACP-bd"/>
</dbReference>
<dbReference type="SUPFAM" id="SSF53901">
    <property type="entry name" value="Thiolase-like"/>
    <property type="match status" value="1"/>
</dbReference>
<dbReference type="SUPFAM" id="SSF47336">
    <property type="entry name" value="ACP-like"/>
    <property type="match status" value="2"/>
</dbReference>
<proteinExistence type="predicted"/>
<dbReference type="Gene3D" id="3.20.20.70">
    <property type="entry name" value="Aldolase class I"/>
    <property type="match status" value="2"/>
</dbReference>
<dbReference type="InterPro" id="IPR014043">
    <property type="entry name" value="Acyl_transferase_dom"/>
</dbReference>
<dbReference type="GeneID" id="78083685"/>
<dbReference type="InterPro" id="IPR032821">
    <property type="entry name" value="PKS_assoc"/>
</dbReference>
<comment type="caution">
    <text evidence="6">The sequence shown here is derived from an EMBL/GenBank/DDBJ whole genome shotgun (WGS) entry which is preliminary data.</text>
</comment>
<dbReference type="SMART" id="SM00825">
    <property type="entry name" value="PKS_KS"/>
    <property type="match status" value="1"/>
</dbReference>
<dbReference type="Pfam" id="PF00550">
    <property type="entry name" value="PP-binding"/>
    <property type="match status" value="2"/>
</dbReference>
<dbReference type="PANTHER" id="PTHR43775">
    <property type="entry name" value="FATTY ACID SYNTHASE"/>
    <property type="match status" value="1"/>
</dbReference>
<keyword evidence="3" id="KW-0808">Transferase</keyword>
<dbReference type="GO" id="GO:0004312">
    <property type="term" value="F:fatty acid synthase activity"/>
    <property type="evidence" value="ECO:0007669"/>
    <property type="project" value="TreeGrafter"/>
</dbReference>
<feature type="domain" description="Ketosynthase family 3 (KS3)" evidence="5">
    <location>
        <begin position="647"/>
        <end position="1087"/>
    </location>
</feature>
<dbReference type="GO" id="GO:0006633">
    <property type="term" value="P:fatty acid biosynthetic process"/>
    <property type="evidence" value="ECO:0007669"/>
    <property type="project" value="InterPro"/>
</dbReference>
<dbReference type="Gene3D" id="1.10.1200.10">
    <property type="entry name" value="ACP-like"/>
    <property type="match status" value="2"/>
</dbReference>